<dbReference type="Proteomes" id="UP001163878">
    <property type="component" value="Chromosome"/>
</dbReference>
<reference evidence="2" key="1">
    <citation type="submission" date="2022-10" db="EMBL/GenBank/DDBJ databases">
        <title>Cytochrome P450 Catalyzes Benzene Ring Formation in the Biosynthesis of Trialkyl-Substituted Aromatic Polyketides.</title>
        <authorList>
            <person name="Zhao E."/>
            <person name="Ge H."/>
        </authorList>
    </citation>
    <scope>NUCLEOTIDE SEQUENCE</scope>
    <source>
        <strain evidence="2">NA0869</strain>
    </source>
</reference>
<dbReference type="InterPro" id="IPR013096">
    <property type="entry name" value="Cupin_2"/>
</dbReference>
<dbReference type="Pfam" id="PF07883">
    <property type="entry name" value="Cupin_2"/>
    <property type="match status" value="1"/>
</dbReference>
<dbReference type="SUPFAM" id="SSF51182">
    <property type="entry name" value="RmlC-like cupins"/>
    <property type="match status" value="1"/>
</dbReference>
<organism evidence="2 3">
    <name type="scientific">Streptomyces peucetius</name>
    <dbReference type="NCBI Taxonomy" id="1950"/>
    <lineage>
        <taxon>Bacteria</taxon>
        <taxon>Bacillati</taxon>
        <taxon>Actinomycetota</taxon>
        <taxon>Actinomycetes</taxon>
        <taxon>Kitasatosporales</taxon>
        <taxon>Streptomycetaceae</taxon>
        <taxon>Streptomyces</taxon>
    </lineage>
</organism>
<gene>
    <name evidence="2" type="ORF">OGH68_29275</name>
</gene>
<dbReference type="InterPro" id="IPR014710">
    <property type="entry name" value="RmlC-like_jellyroll"/>
</dbReference>
<keyword evidence="3" id="KW-1185">Reference proteome</keyword>
<dbReference type="Gene3D" id="2.60.120.10">
    <property type="entry name" value="Jelly Rolls"/>
    <property type="match status" value="1"/>
</dbReference>
<evidence type="ECO:0000313" key="2">
    <source>
        <dbReference type="EMBL" id="UYQ65151.1"/>
    </source>
</evidence>
<evidence type="ECO:0000313" key="3">
    <source>
        <dbReference type="Proteomes" id="UP001163878"/>
    </source>
</evidence>
<feature type="domain" description="Cupin type-2" evidence="1">
    <location>
        <begin position="41"/>
        <end position="96"/>
    </location>
</feature>
<evidence type="ECO:0000259" key="1">
    <source>
        <dbReference type="Pfam" id="PF07883"/>
    </source>
</evidence>
<dbReference type="RefSeq" id="WP_264248089.1">
    <property type="nucleotide sequence ID" value="NZ_CP107567.1"/>
</dbReference>
<dbReference type="InterPro" id="IPR011051">
    <property type="entry name" value="RmlC_Cupin_sf"/>
</dbReference>
<protein>
    <submittedName>
        <fullName evidence="2">Cupin domain-containing protein</fullName>
    </submittedName>
</protein>
<accession>A0ABY6IE49</accession>
<dbReference type="EMBL" id="CP107567">
    <property type="protein sequence ID" value="UYQ65151.1"/>
    <property type="molecule type" value="Genomic_DNA"/>
</dbReference>
<proteinExistence type="predicted"/>
<sequence>MAESPRAGVLASRADLTAAPEDRGGALWRLDPVVRQLDANLVRLLPGTRGAAHVEPDLDVLICVLDGSGELTVGGERQPLEPGCVAWLPHGIERAVSAGPGGLAHVTAHRRRPGMTIGSASPVRETAQGGEPACMLGRVCPDCDHPAADAGARYCSRCGARLPE</sequence>
<name>A0ABY6IE49_STRPE</name>